<evidence type="ECO:0000256" key="4">
    <source>
        <dbReference type="ARBA" id="ARBA00022759"/>
    </source>
</evidence>
<reference evidence="9 10" key="1">
    <citation type="submission" date="2018-11" db="EMBL/GenBank/DDBJ databases">
        <authorList>
            <consortium name="Pathogen Informatics"/>
        </authorList>
    </citation>
    <scope>NUCLEOTIDE SEQUENCE [LARGE SCALE GENOMIC DNA]</scope>
</reference>
<keyword evidence="1" id="KW-0808">Transferase</keyword>
<keyword evidence="5" id="KW-0378">Hydrolase</keyword>
<sequence>MARTEHLRGHRVKLQRKPAVKHEQDADSILPDNPEEAIGHAARSLTSAERNNGRIETKGLAFIFAMKAFHNMLYWRHFRFLEDLNPLLAIFG</sequence>
<protein>
    <recommendedName>
        <fullName evidence="8">Reverse transcriptase RNase H-like domain-containing protein</fullName>
    </recommendedName>
</protein>
<dbReference type="GO" id="GO:0004519">
    <property type="term" value="F:endonuclease activity"/>
    <property type="evidence" value="ECO:0007669"/>
    <property type="project" value="UniProtKB-KW"/>
</dbReference>
<evidence type="ECO:0000256" key="2">
    <source>
        <dbReference type="ARBA" id="ARBA00022695"/>
    </source>
</evidence>
<name>A0A3P6PF08_DIBLA</name>
<keyword evidence="3" id="KW-0540">Nuclease</keyword>
<organism evidence="9 10">
    <name type="scientific">Dibothriocephalus latus</name>
    <name type="common">Fish tapeworm</name>
    <name type="synonym">Diphyllobothrium latum</name>
    <dbReference type="NCBI Taxonomy" id="60516"/>
    <lineage>
        <taxon>Eukaryota</taxon>
        <taxon>Metazoa</taxon>
        <taxon>Spiralia</taxon>
        <taxon>Lophotrochozoa</taxon>
        <taxon>Platyhelminthes</taxon>
        <taxon>Cestoda</taxon>
        <taxon>Eucestoda</taxon>
        <taxon>Diphyllobothriidea</taxon>
        <taxon>Diphyllobothriidae</taxon>
        <taxon>Dibothriocephalus</taxon>
    </lineage>
</organism>
<evidence type="ECO:0000256" key="6">
    <source>
        <dbReference type="ARBA" id="ARBA00022918"/>
    </source>
</evidence>
<feature type="compositionally biased region" description="Basic residues" evidence="7">
    <location>
        <begin position="8"/>
        <end position="19"/>
    </location>
</feature>
<dbReference type="AlphaFoldDB" id="A0A3P6PF08"/>
<dbReference type="InterPro" id="IPR041373">
    <property type="entry name" value="RT_RNaseH"/>
</dbReference>
<dbReference type="GO" id="GO:0003964">
    <property type="term" value="F:RNA-directed DNA polymerase activity"/>
    <property type="evidence" value="ECO:0007669"/>
    <property type="project" value="UniProtKB-KW"/>
</dbReference>
<evidence type="ECO:0000256" key="1">
    <source>
        <dbReference type="ARBA" id="ARBA00022679"/>
    </source>
</evidence>
<evidence type="ECO:0000259" key="8">
    <source>
        <dbReference type="Pfam" id="PF17917"/>
    </source>
</evidence>
<keyword evidence="2" id="KW-0548">Nucleotidyltransferase</keyword>
<accession>A0A3P6PF08</accession>
<dbReference type="GO" id="GO:0016787">
    <property type="term" value="F:hydrolase activity"/>
    <property type="evidence" value="ECO:0007669"/>
    <property type="project" value="UniProtKB-KW"/>
</dbReference>
<evidence type="ECO:0000313" key="10">
    <source>
        <dbReference type="Proteomes" id="UP000281553"/>
    </source>
</evidence>
<keyword evidence="10" id="KW-1185">Reference proteome</keyword>
<evidence type="ECO:0000256" key="5">
    <source>
        <dbReference type="ARBA" id="ARBA00022801"/>
    </source>
</evidence>
<evidence type="ECO:0000256" key="3">
    <source>
        <dbReference type="ARBA" id="ARBA00022722"/>
    </source>
</evidence>
<evidence type="ECO:0000256" key="7">
    <source>
        <dbReference type="SAM" id="MobiDB-lite"/>
    </source>
</evidence>
<keyword evidence="6" id="KW-0695">RNA-directed DNA polymerase</keyword>
<feature type="domain" description="Reverse transcriptase RNase H-like" evidence="8">
    <location>
        <begin position="32"/>
        <end position="91"/>
    </location>
</feature>
<keyword evidence="4" id="KW-0255">Endonuclease</keyword>
<proteinExistence type="predicted"/>
<dbReference type="Pfam" id="PF17917">
    <property type="entry name" value="RT_RNaseH"/>
    <property type="match status" value="1"/>
</dbReference>
<gene>
    <name evidence="9" type="ORF">DILT_LOCUS660</name>
</gene>
<dbReference type="Proteomes" id="UP000281553">
    <property type="component" value="Unassembled WGS sequence"/>
</dbReference>
<feature type="region of interest" description="Disordered" evidence="7">
    <location>
        <begin position="1"/>
        <end position="34"/>
    </location>
</feature>
<evidence type="ECO:0000313" key="9">
    <source>
        <dbReference type="EMBL" id="VDK35222.1"/>
    </source>
</evidence>
<dbReference type="EMBL" id="UYRU01003093">
    <property type="protein sequence ID" value="VDK35222.1"/>
    <property type="molecule type" value="Genomic_DNA"/>
</dbReference>